<evidence type="ECO:0000313" key="11">
    <source>
        <dbReference type="Proteomes" id="UP001620626"/>
    </source>
</evidence>
<dbReference type="InterPro" id="IPR001305">
    <property type="entry name" value="HSP_DnaJ_Cys-rich_dom"/>
</dbReference>
<dbReference type="SUPFAM" id="SSF57938">
    <property type="entry name" value="DnaJ/Hsp40 cysteine-rich domain"/>
    <property type="match status" value="1"/>
</dbReference>
<dbReference type="EMBL" id="JBICBT010000501">
    <property type="protein sequence ID" value="KAL3111589.1"/>
    <property type="molecule type" value="Genomic_DNA"/>
</dbReference>
<dbReference type="PRINTS" id="PR00625">
    <property type="entry name" value="JDOMAIN"/>
</dbReference>
<dbReference type="InterPro" id="IPR036869">
    <property type="entry name" value="J_dom_sf"/>
</dbReference>
<dbReference type="FunFam" id="2.60.260.20:FF:000005">
    <property type="entry name" value="Chaperone protein dnaJ 1, mitochondrial"/>
    <property type="match status" value="1"/>
</dbReference>
<dbReference type="GO" id="GO:0008270">
    <property type="term" value="F:zinc ion binding"/>
    <property type="evidence" value="ECO:0007669"/>
    <property type="project" value="UniProtKB-KW"/>
</dbReference>
<dbReference type="InterPro" id="IPR001623">
    <property type="entry name" value="DnaJ_domain"/>
</dbReference>
<dbReference type="InterPro" id="IPR008971">
    <property type="entry name" value="HSP40/DnaJ_pept-bd"/>
</dbReference>
<comment type="caution">
    <text evidence="10">The sequence shown here is derived from an EMBL/GenBank/DDBJ whole genome shotgun (WGS) entry which is preliminary data.</text>
</comment>
<dbReference type="Gene3D" id="2.10.230.10">
    <property type="entry name" value="Heat shock protein DnaJ, cysteine-rich domain"/>
    <property type="match status" value="1"/>
</dbReference>
<dbReference type="PROSITE" id="PS51188">
    <property type="entry name" value="ZF_CR"/>
    <property type="match status" value="1"/>
</dbReference>
<feature type="zinc finger region" description="CR-type" evidence="6">
    <location>
        <begin position="171"/>
        <end position="249"/>
    </location>
</feature>
<dbReference type="Proteomes" id="UP001620626">
    <property type="component" value="Unassembled WGS sequence"/>
</dbReference>
<evidence type="ECO:0000259" key="9">
    <source>
        <dbReference type="PROSITE" id="PS51188"/>
    </source>
</evidence>
<evidence type="ECO:0000256" key="4">
    <source>
        <dbReference type="ARBA" id="ARBA00022833"/>
    </source>
</evidence>
<accession>A0ABD2L8Y3</accession>
<evidence type="ECO:0000256" key="6">
    <source>
        <dbReference type="PROSITE-ProRule" id="PRU00546"/>
    </source>
</evidence>
<feature type="region of interest" description="Disordered" evidence="7">
    <location>
        <begin position="81"/>
        <end position="108"/>
    </location>
</feature>
<dbReference type="InterPro" id="IPR002939">
    <property type="entry name" value="DnaJ_C"/>
</dbReference>
<dbReference type="InterPro" id="IPR051938">
    <property type="entry name" value="Apopto_cytoskel_mod"/>
</dbReference>
<evidence type="ECO:0000256" key="3">
    <source>
        <dbReference type="ARBA" id="ARBA00022771"/>
    </source>
</evidence>
<dbReference type="PANTHER" id="PTHR44145:SF3">
    <property type="entry name" value="DNAJ HOMOLOG SUBFAMILY A MEMBER 3, MITOCHONDRIAL"/>
    <property type="match status" value="1"/>
</dbReference>
<dbReference type="PANTHER" id="PTHR44145">
    <property type="entry name" value="DNAJ HOMOLOG SUBFAMILY A MEMBER 3, MITOCHONDRIAL"/>
    <property type="match status" value="1"/>
</dbReference>
<keyword evidence="3 6" id="KW-0863">Zinc-finger</keyword>
<keyword evidence="5" id="KW-0143">Chaperone</keyword>
<evidence type="ECO:0000256" key="5">
    <source>
        <dbReference type="ARBA" id="ARBA00023186"/>
    </source>
</evidence>
<dbReference type="InterPro" id="IPR036410">
    <property type="entry name" value="HSP_DnaJ_Cys-rich_dom_sf"/>
</dbReference>
<dbReference type="PROSITE" id="PS00636">
    <property type="entry name" value="DNAJ_1"/>
    <property type="match status" value="1"/>
</dbReference>
<dbReference type="AlphaFoldDB" id="A0ABD2L8Y3"/>
<keyword evidence="1 6" id="KW-0479">Metal-binding</keyword>
<feature type="region of interest" description="Disordered" evidence="7">
    <location>
        <begin position="388"/>
        <end position="445"/>
    </location>
</feature>
<dbReference type="CDD" id="cd06257">
    <property type="entry name" value="DnaJ"/>
    <property type="match status" value="1"/>
</dbReference>
<evidence type="ECO:0000256" key="1">
    <source>
        <dbReference type="ARBA" id="ARBA00022723"/>
    </source>
</evidence>
<evidence type="ECO:0000256" key="7">
    <source>
        <dbReference type="SAM" id="MobiDB-lite"/>
    </source>
</evidence>
<feature type="domain" description="CR-type" evidence="9">
    <location>
        <begin position="171"/>
        <end position="249"/>
    </location>
</feature>
<feature type="compositionally biased region" description="Gly residues" evidence="7">
    <location>
        <begin position="394"/>
        <end position="404"/>
    </location>
</feature>
<dbReference type="PROSITE" id="PS50076">
    <property type="entry name" value="DNAJ_2"/>
    <property type="match status" value="1"/>
</dbReference>
<evidence type="ECO:0000259" key="8">
    <source>
        <dbReference type="PROSITE" id="PS50076"/>
    </source>
</evidence>
<keyword evidence="4 6" id="KW-0862">Zinc</keyword>
<dbReference type="SUPFAM" id="SSF49493">
    <property type="entry name" value="HSP40/DnaJ peptide-binding domain"/>
    <property type="match status" value="2"/>
</dbReference>
<dbReference type="Pfam" id="PF00684">
    <property type="entry name" value="DnaJ_CXXCXGXG"/>
    <property type="match status" value="1"/>
</dbReference>
<organism evidence="10 11">
    <name type="scientific">Heterodera trifolii</name>
    <dbReference type="NCBI Taxonomy" id="157864"/>
    <lineage>
        <taxon>Eukaryota</taxon>
        <taxon>Metazoa</taxon>
        <taxon>Ecdysozoa</taxon>
        <taxon>Nematoda</taxon>
        <taxon>Chromadorea</taxon>
        <taxon>Rhabditida</taxon>
        <taxon>Tylenchina</taxon>
        <taxon>Tylenchomorpha</taxon>
        <taxon>Tylenchoidea</taxon>
        <taxon>Heteroderidae</taxon>
        <taxon>Heteroderinae</taxon>
        <taxon>Heterodera</taxon>
    </lineage>
</organism>
<dbReference type="Pfam" id="PF01556">
    <property type="entry name" value="DnaJ_C"/>
    <property type="match status" value="1"/>
</dbReference>
<dbReference type="FunFam" id="2.10.230.10:FF:000002">
    <property type="entry name" value="Molecular chaperone DnaJ"/>
    <property type="match status" value="1"/>
</dbReference>
<evidence type="ECO:0000313" key="10">
    <source>
        <dbReference type="EMBL" id="KAL3111589.1"/>
    </source>
</evidence>
<keyword evidence="2" id="KW-0677">Repeat</keyword>
<proteinExistence type="inferred from homology"/>
<dbReference type="CDD" id="cd10747">
    <property type="entry name" value="DnaJ_C"/>
    <property type="match status" value="1"/>
</dbReference>
<dbReference type="Gene3D" id="1.10.287.110">
    <property type="entry name" value="DnaJ domain"/>
    <property type="match status" value="1"/>
</dbReference>
<dbReference type="SUPFAM" id="SSF46565">
    <property type="entry name" value="Chaperone J-domain"/>
    <property type="match status" value="1"/>
</dbReference>
<dbReference type="Gene3D" id="2.60.260.20">
    <property type="entry name" value="Urease metallochaperone UreE, N-terminal domain"/>
    <property type="match status" value="2"/>
</dbReference>
<protein>
    <submittedName>
        <fullName evidence="10">Uncharacterized protein</fullName>
    </submittedName>
</protein>
<dbReference type="Pfam" id="PF00226">
    <property type="entry name" value="DnaJ"/>
    <property type="match status" value="1"/>
</dbReference>
<feature type="domain" description="J" evidence="8">
    <location>
        <begin position="22"/>
        <end position="86"/>
    </location>
</feature>
<dbReference type="InterPro" id="IPR018253">
    <property type="entry name" value="DnaJ_domain_CS"/>
</dbReference>
<gene>
    <name evidence="10" type="ORF">niasHT_019936</name>
</gene>
<dbReference type="HAMAP" id="MF_01152">
    <property type="entry name" value="DnaJ"/>
    <property type="match status" value="1"/>
</dbReference>
<keyword evidence="11" id="KW-1185">Reference proteome</keyword>
<evidence type="ECO:0000256" key="2">
    <source>
        <dbReference type="ARBA" id="ARBA00022737"/>
    </source>
</evidence>
<sequence length="445" mass="48188">MLRYVCLFPRRSFHFSTFLPKDYYKILGLSKTAKESDIKKAYYEMAKKYHPDVNKAKGASEKFQELSEAYEVLGDPKRRADYDHFGAGGPQPGAAPGPGPGGAQSARDFGWEFHSGKSAEQVFRDIFRDFDPFGNAGAFGSGRRSFGETLHGFDAAQEVVVNVTFEEAARGVRKEVRINVVDSCWKCNGSGVQPGFKKVSCPYCNGTGMITQHTQGYFVQTTCSRCGGQGAYNKNPCLECEGHGQSVQTKNFHLDIPAGIDNGQVLRTQVSRSTVYVVVNVAPSSQHRREKEHIFTEVEISLAQATLGGTIDVPSISNNNDGKTRVHIPAGTSSHAQMVLKGKGIKRLEQPGHGDQILNIKVNVPKHLTARQRTLMLEFAKLEAGRRGTVDGLDSGGGGKGGGAAANDQAEEPEEMPATGGTKKKGTNNGGEDKGGAGFKWSKFF</sequence>
<name>A0ABD2L8Y3_9BILA</name>
<reference evidence="10 11" key="1">
    <citation type="submission" date="2024-10" db="EMBL/GenBank/DDBJ databases">
        <authorList>
            <person name="Kim D."/>
        </authorList>
    </citation>
    <scope>NUCLEOTIDE SEQUENCE [LARGE SCALE GENOMIC DNA]</scope>
    <source>
        <strain evidence="10">BH-2024</strain>
    </source>
</reference>
<dbReference type="SMART" id="SM00271">
    <property type="entry name" value="DnaJ"/>
    <property type="match status" value="1"/>
</dbReference>
<dbReference type="InterPro" id="IPR012724">
    <property type="entry name" value="DnaJ"/>
</dbReference>